<dbReference type="SUPFAM" id="SSF56059">
    <property type="entry name" value="Glutathione synthetase ATP-binding domain-like"/>
    <property type="match status" value="1"/>
</dbReference>
<name>X1DNG2_9ZZZZ</name>
<reference evidence="1" key="1">
    <citation type="journal article" date="2014" name="Front. Microbiol.">
        <title>High frequency of phylogenetically diverse reductive dehalogenase-homologous genes in deep subseafloor sedimentary metagenomes.</title>
        <authorList>
            <person name="Kawai M."/>
            <person name="Futagami T."/>
            <person name="Toyoda A."/>
            <person name="Takaki Y."/>
            <person name="Nishi S."/>
            <person name="Hori S."/>
            <person name="Arai W."/>
            <person name="Tsubouchi T."/>
            <person name="Morono Y."/>
            <person name="Uchiyama I."/>
            <person name="Ito T."/>
            <person name="Fujiyama A."/>
            <person name="Inagaki F."/>
            <person name="Takami H."/>
        </authorList>
    </citation>
    <scope>NUCLEOTIDE SEQUENCE</scope>
    <source>
        <strain evidence="1">Expedition CK06-06</strain>
    </source>
</reference>
<organism evidence="1">
    <name type="scientific">marine sediment metagenome</name>
    <dbReference type="NCBI Taxonomy" id="412755"/>
    <lineage>
        <taxon>unclassified sequences</taxon>
        <taxon>metagenomes</taxon>
        <taxon>ecological metagenomes</taxon>
    </lineage>
</organism>
<evidence type="ECO:0008006" key="2">
    <source>
        <dbReference type="Google" id="ProtNLM"/>
    </source>
</evidence>
<dbReference type="Gene3D" id="3.30.470.20">
    <property type="entry name" value="ATP-grasp fold, B domain"/>
    <property type="match status" value="1"/>
</dbReference>
<protein>
    <recommendedName>
        <fullName evidence="2">ATP-grasp domain-containing protein</fullName>
    </recommendedName>
</protein>
<sequence>LVEGGEVAFLQLTHKFRNEHNVPLGHCVPVEGRDRVLRSLTEQIEKIVGRLGVTYSAINIDVIVTPDGGAAIIDFSFRLGGNLLPQLMRQKYGVDTVERVIRYCFPEDIDSPPVVAQTPGCYGAVIFGSPQPGVLSEEMQARTTRLFGDSARVIDLVFDIAPGETFENFDQGSHRFGHALFEVDSLESYSDILNAHLAIVRDELAREKP</sequence>
<proteinExistence type="predicted"/>
<evidence type="ECO:0000313" key="1">
    <source>
        <dbReference type="EMBL" id="GAH06519.1"/>
    </source>
</evidence>
<gene>
    <name evidence="1" type="ORF">S01H4_57312</name>
</gene>
<feature type="non-terminal residue" evidence="1">
    <location>
        <position position="1"/>
    </location>
</feature>
<accession>X1DNG2</accession>
<dbReference type="AlphaFoldDB" id="X1DNG2"/>
<dbReference type="EMBL" id="BART01033321">
    <property type="protein sequence ID" value="GAH06519.1"/>
    <property type="molecule type" value="Genomic_DNA"/>
</dbReference>
<comment type="caution">
    <text evidence="1">The sequence shown here is derived from an EMBL/GenBank/DDBJ whole genome shotgun (WGS) entry which is preliminary data.</text>
</comment>